<comment type="subcellular location">
    <subcellularLocation>
        <location evidence="1">Cell membrane</location>
        <topology evidence="1">Multi-pass membrane protein</topology>
    </subcellularLocation>
</comment>
<evidence type="ECO:0000256" key="2">
    <source>
        <dbReference type="ARBA" id="ARBA00022475"/>
    </source>
</evidence>
<evidence type="ECO:0000256" key="3">
    <source>
        <dbReference type="ARBA" id="ARBA00022692"/>
    </source>
</evidence>
<accession>A0A255XNK2</accession>
<feature type="transmembrane region" description="Helical" evidence="6">
    <location>
        <begin position="304"/>
        <end position="329"/>
    </location>
</feature>
<keyword evidence="2" id="KW-1003">Cell membrane</keyword>
<protein>
    <submittedName>
        <fullName evidence="9">Glycosyl transferase family 1</fullName>
    </submittedName>
</protein>
<evidence type="ECO:0000256" key="4">
    <source>
        <dbReference type="ARBA" id="ARBA00022989"/>
    </source>
</evidence>
<dbReference type="Pfam" id="PF02687">
    <property type="entry name" value="FtsX"/>
    <property type="match status" value="2"/>
</dbReference>
<feature type="transmembrane region" description="Helical" evidence="6">
    <location>
        <begin position="809"/>
        <end position="832"/>
    </location>
</feature>
<organism evidence="9 10">
    <name type="scientific">Elstera cyanobacteriorum</name>
    <dbReference type="NCBI Taxonomy" id="2022747"/>
    <lineage>
        <taxon>Bacteria</taxon>
        <taxon>Pseudomonadati</taxon>
        <taxon>Pseudomonadota</taxon>
        <taxon>Alphaproteobacteria</taxon>
        <taxon>Rhodospirillales</taxon>
        <taxon>Rhodospirillaceae</taxon>
        <taxon>Elstera</taxon>
    </lineage>
</organism>
<dbReference type="Proteomes" id="UP000216361">
    <property type="component" value="Unassembled WGS sequence"/>
</dbReference>
<keyword evidence="9" id="KW-0808">Transferase</keyword>
<name>A0A255XNK2_9PROT</name>
<feature type="transmembrane region" description="Helical" evidence="6">
    <location>
        <begin position="424"/>
        <end position="443"/>
    </location>
</feature>
<evidence type="ECO:0000256" key="6">
    <source>
        <dbReference type="SAM" id="Phobius"/>
    </source>
</evidence>
<dbReference type="PANTHER" id="PTHR30287">
    <property type="entry name" value="MEMBRANE COMPONENT OF PREDICTED ABC SUPERFAMILY METABOLITE UPTAKE TRANSPORTER"/>
    <property type="match status" value="1"/>
</dbReference>
<feature type="domain" description="MacB-like periplasmic core" evidence="8">
    <location>
        <begin position="23"/>
        <end position="228"/>
    </location>
</feature>
<proteinExistence type="predicted"/>
<dbReference type="InterPro" id="IPR038766">
    <property type="entry name" value="Membrane_comp_ABC_pdt"/>
</dbReference>
<reference evidence="9 10" key="1">
    <citation type="submission" date="2017-07" db="EMBL/GenBank/DDBJ databases">
        <title>Elstera cyanobacteriorum sp. nov., a novel bacterium isolated from cyanobacterial aggregates in a eutrophic lake.</title>
        <authorList>
            <person name="Cai H."/>
        </authorList>
    </citation>
    <scope>NUCLEOTIDE SEQUENCE [LARGE SCALE GENOMIC DNA]</scope>
    <source>
        <strain evidence="9 10">TH019</strain>
    </source>
</reference>
<dbReference type="Pfam" id="PF12704">
    <property type="entry name" value="MacB_PCD"/>
    <property type="match status" value="1"/>
</dbReference>
<keyword evidence="10" id="KW-1185">Reference proteome</keyword>
<dbReference type="EMBL" id="NOXS01000033">
    <property type="protein sequence ID" value="OYQ17840.1"/>
    <property type="molecule type" value="Genomic_DNA"/>
</dbReference>
<dbReference type="PANTHER" id="PTHR30287:SF1">
    <property type="entry name" value="INNER MEMBRANE PROTEIN"/>
    <property type="match status" value="1"/>
</dbReference>
<keyword evidence="4 6" id="KW-1133">Transmembrane helix</keyword>
<feature type="transmembrane region" description="Helical" evidence="6">
    <location>
        <begin position="256"/>
        <end position="283"/>
    </location>
</feature>
<evidence type="ECO:0000259" key="8">
    <source>
        <dbReference type="Pfam" id="PF12704"/>
    </source>
</evidence>
<feature type="domain" description="ABC3 transporter permease C-terminal" evidence="7">
    <location>
        <begin position="263"/>
        <end position="376"/>
    </location>
</feature>
<feature type="transmembrane region" description="Helical" evidence="6">
    <location>
        <begin position="400"/>
        <end position="418"/>
    </location>
</feature>
<feature type="transmembrane region" description="Helical" evidence="6">
    <location>
        <begin position="763"/>
        <end position="789"/>
    </location>
</feature>
<evidence type="ECO:0000259" key="7">
    <source>
        <dbReference type="Pfam" id="PF02687"/>
    </source>
</evidence>
<evidence type="ECO:0000313" key="9">
    <source>
        <dbReference type="EMBL" id="OYQ17840.1"/>
    </source>
</evidence>
<keyword evidence="3 6" id="KW-0812">Transmembrane</keyword>
<feature type="transmembrane region" description="Helical" evidence="6">
    <location>
        <begin position="349"/>
        <end position="371"/>
    </location>
</feature>
<evidence type="ECO:0000313" key="10">
    <source>
        <dbReference type="Proteomes" id="UP000216361"/>
    </source>
</evidence>
<evidence type="ECO:0000256" key="5">
    <source>
        <dbReference type="ARBA" id="ARBA00023136"/>
    </source>
</evidence>
<keyword evidence="5 6" id="KW-0472">Membrane</keyword>
<dbReference type="GO" id="GO:0016740">
    <property type="term" value="F:transferase activity"/>
    <property type="evidence" value="ECO:0007669"/>
    <property type="project" value="UniProtKB-KW"/>
</dbReference>
<feature type="transmembrane region" description="Helical" evidence="6">
    <location>
        <begin position="477"/>
        <end position="500"/>
    </location>
</feature>
<dbReference type="GO" id="GO:0005886">
    <property type="term" value="C:plasma membrane"/>
    <property type="evidence" value="ECO:0007669"/>
    <property type="project" value="UniProtKB-SubCell"/>
</dbReference>
<evidence type="ECO:0000256" key="1">
    <source>
        <dbReference type="ARBA" id="ARBA00004651"/>
    </source>
</evidence>
<dbReference type="AlphaFoldDB" id="A0A255XNK2"/>
<comment type="caution">
    <text evidence="9">The sequence shown here is derived from an EMBL/GenBank/DDBJ whole genome shotgun (WGS) entry which is preliminary data.</text>
</comment>
<dbReference type="OrthoDB" id="9775544at2"/>
<gene>
    <name evidence="9" type="ORF">CHR90_12760</name>
</gene>
<sequence>MTPALRFALREMRGGLAGFRIFLACLTLGVAVIAAVGSLSAAIVGGLERDARSLLGGDVTLRQVHRPVSVEQRDWLAGQSTRLTETIEMRAMAVRPDGAKRSLVQLKAADAVYPLFGTIETAPAEPMPGLLAEADGLPGAVIDPALLARLGLSVGETIQIGEGKFRIAAALKSEPDRASGPLDIGPRVLIALPDMARTQLLQPGSLAEFHYKLELKPGTTAEAFRTALAVRFPGEGWRVRDPSQASPQVERFVERLALFLTLVGLTALLVGGVGVGNAVRAYLDGKSVTIATLKAVGAPSGFIFRLYLMLIGLMAGGGTLIGVILGAGAPWLAAGALGDLLPVPLAVGLYPAPLALAAIFGLLTALTFSLWPLGRAQRVSAASLFRDAGSSRGQAPGPRILAAMGLSALLLAALAIGTAQQPLLAGWFVGGAIVSFGVFRVAASGLKRLARTLASAAWAGGRSPRLRLALANIDRPGAPTASVVLSLGLGLAVLVTVTLIEGNLNRQVVERLPDQAPAFFFVDIPSTQTAAFDALALSIPGASDLRRVPSLRGRITAIKGVPVEKAFVDPEVSWAVDSDRGLTYAATPPEGSKVVQGDWWPADYKGPVLVSLDARFRQGFGVEIGDVITVNVLGRNLDAKIANFRQIQWESFNLNFVLIFSPGLLESAPHTHLATIHVPPAQEEAMLRQVGDAFPNVSAVRVREALDTVTAILGAIGAAARAVTGLTLVVGTLVLAGAVIAGHHRRVYDAIVLKVLGATRRDLLGAYALEYGVLGFATAVIAILIGTLASWGVVTFLMRADWVFLPLPVGAITLLSLGITLALGFAGTWVALGQKAAPLLRQG</sequence>
<feature type="transmembrane region" description="Helical" evidence="6">
    <location>
        <begin position="722"/>
        <end position="742"/>
    </location>
</feature>
<feature type="domain" description="ABC3 transporter permease C-terminal" evidence="7">
    <location>
        <begin position="723"/>
        <end position="833"/>
    </location>
</feature>
<dbReference type="InterPro" id="IPR025857">
    <property type="entry name" value="MacB_PCD"/>
</dbReference>
<dbReference type="InterPro" id="IPR003838">
    <property type="entry name" value="ABC3_permease_C"/>
</dbReference>
<dbReference type="RefSeq" id="WP_094409402.1">
    <property type="nucleotide sequence ID" value="NZ_BMJZ01000002.1"/>
</dbReference>